<proteinExistence type="predicted"/>
<accession>A0A481Z413</accession>
<feature type="transmembrane region" description="Helical" evidence="1">
    <location>
        <begin position="104"/>
        <end position="126"/>
    </location>
</feature>
<keyword evidence="1" id="KW-0812">Transmembrane</keyword>
<keyword evidence="2" id="KW-0396">Initiation factor</keyword>
<protein>
    <submittedName>
        <fullName evidence="2">Transcription initiation factor IIB</fullName>
    </submittedName>
</protein>
<reference evidence="2" key="1">
    <citation type="journal article" date="2019" name="MBio">
        <title>Virus Genomes from Deep Sea Sediments Expand the Ocean Megavirome and Support Independent Origins of Viral Gigantism.</title>
        <authorList>
            <person name="Backstrom D."/>
            <person name="Yutin N."/>
            <person name="Jorgensen S.L."/>
            <person name="Dharamshi J."/>
            <person name="Homa F."/>
            <person name="Zaremba-Niedwiedzka K."/>
            <person name="Spang A."/>
            <person name="Wolf Y.I."/>
            <person name="Koonin E.V."/>
            <person name="Ettema T.J."/>
        </authorList>
    </citation>
    <scope>NUCLEOTIDE SEQUENCE</scope>
</reference>
<feature type="transmembrane region" description="Helical" evidence="1">
    <location>
        <begin position="162"/>
        <end position="181"/>
    </location>
</feature>
<dbReference type="EMBL" id="MK500465">
    <property type="protein sequence ID" value="QBK90121.1"/>
    <property type="molecule type" value="Genomic_DNA"/>
</dbReference>
<evidence type="ECO:0000313" key="2">
    <source>
        <dbReference type="EMBL" id="QBK90121.1"/>
    </source>
</evidence>
<sequence>MAMNTYYQNTICNINSIPSTQSIYYNNEKSYYQTEITEYIDGYNKVAGSNELITDKVLNLNIYEKSIILDLTNIPVEDYVKIKANEIYLKMNVSTRKSGKRARLLYYCITTAYKELGIAFIPGIIIKYVGLEIKDIPSANSMYSKSITGYISKAIRFTPIDYIPILYNSIGITSGHIDYIIRLTKELIKKDKRLLNSMPHIVAAGIILYFMEYAGIPYNGGISEVLQTKEGMLHKMKKQIECIHNS</sequence>
<keyword evidence="1" id="KW-1133">Transmembrane helix</keyword>
<keyword evidence="1" id="KW-0472">Membrane</keyword>
<keyword evidence="2" id="KW-0648">Protein biosynthesis</keyword>
<name>A0A481Z413_9VIRU</name>
<evidence type="ECO:0000256" key="1">
    <source>
        <dbReference type="SAM" id="Phobius"/>
    </source>
</evidence>
<organism evidence="2">
    <name type="scientific">Pithovirus LCPAC102</name>
    <dbReference type="NCBI Taxonomy" id="2506587"/>
    <lineage>
        <taxon>Viruses</taxon>
        <taxon>Pithoviruses</taxon>
    </lineage>
</organism>
<gene>
    <name evidence="2" type="ORF">LCPAC102_00310</name>
</gene>
<feature type="transmembrane region" description="Helical" evidence="1">
    <location>
        <begin position="193"/>
        <end position="211"/>
    </location>
</feature>